<evidence type="ECO:0000259" key="3">
    <source>
        <dbReference type="PROSITE" id="PS51371"/>
    </source>
</evidence>
<dbReference type="OrthoDB" id="9790355at2"/>
<organism evidence="4 5">
    <name type="scientific">Posidoniimonas corsicana</name>
    <dbReference type="NCBI Taxonomy" id="1938618"/>
    <lineage>
        <taxon>Bacteria</taxon>
        <taxon>Pseudomonadati</taxon>
        <taxon>Planctomycetota</taxon>
        <taxon>Planctomycetia</taxon>
        <taxon>Pirellulales</taxon>
        <taxon>Lacipirellulaceae</taxon>
        <taxon>Posidoniimonas</taxon>
    </lineage>
</organism>
<accession>A0A5C5VA95</accession>
<proteinExistence type="predicted"/>
<evidence type="ECO:0000313" key="5">
    <source>
        <dbReference type="Proteomes" id="UP000316714"/>
    </source>
</evidence>
<feature type="domain" description="CBS" evidence="3">
    <location>
        <begin position="8"/>
        <end position="67"/>
    </location>
</feature>
<feature type="domain" description="CBS" evidence="3">
    <location>
        <begin position="72"/>
        <end position="128"/>
    </location>
</feature>
<dbReference type="SUPFAM" id="SSF54631">
    <property type="entry name" value="CBS-domain pair"/>
    <property type="match status" value="1"/>
</dbReference>
<reference evidence="4 5" key="1">
    <citation type="submission" date="2019-02" db="EMBL/GenBank/DDBJ databases">
        <title>Deep-cultivation of Planctomycetes and their phenomic and genomic characterization uncovers novel biology.</title>
        <authorList>
            <person name="Wiegand S."/>
            <person name="Jogler M."/>
            <person name="Boedeker C."/>
            <person name="Pinto D."/>
            <person name="Vollmers J."/>
            <person name="Rivas-Marin E."/>
            <person name="Kohn T."/>
            <person name="Peeters S.H."/>
            <person name="Heuer A."/>
            <person name="Rast P."/>
            <person name="Oberbeckmann S."/>
            <person name="Bunk B."/>
            <person name="Jeske O."/>
            <person name="Meyerdierks A."/>
            <person name="Storesund J.E."/>
            <person name="Kallscheuer N."/>
            <person name="Luecker S."/>
            <person name="Lage O.M."/>
            <person name="Pohl T."/>
            <person name="Merkel B.J."/>
            <person name="Hornburger P."/>
            <person name="Mueller R.-W."/>
            <person name="Bruemmer F."/>
            <person name="Labrenz M."/>
            <person name="Spormann A.M."/>
            <person name="Op Den Camp H."/>
            <person name="Overmann J."/>
            <person name="Amann R."/>
            <person name="Jetten M.S.M."/>
            <person name="Mascher T."/>
            <person name="Medema M.H."/>
            <person name="Devos D.P."/>
            <person name="Kaster A.-K."/>
            <person name="Ovreas L."/>
            <person name="Rohde M."/>
            <person name="Galperin M.Y."/>
            <person name="Jogler C."/>
        </authorList>
    </citation>
    <scope>NUCLEOTIDE SEQUENCE [LARGE SCALE GENOMIC DNA]</scope>
    <source>
        <strain evidence="4 5">KOR34</strain>
    </source>
</reference>
<name>A0A5C5VA95_9BACT</name>
<protein>
    <submittedName>
        <fullName evidence="4">Inosine-5'-monophosphate dehydrogenase</fullName>
        <ecNumber evidence="4">1.1.1.205</ecNumber>
    </submittedName>
</protein>
<dbReference type="PROSITE" id="PS51371">
    <property type="entry name" value="CBS"/>
    <property type="match status" value="2"/>
</dbReference>
<evidence type="ECO:0000256" key="2">
    <source>
        <dbReference type="PROSITE-ProRule" id="PRU00703"/>
    </source>
</evidence>
<keyword evidence="4" id="KW-0560">Oxidoreductase</keyword>
<dbReference type="EC" id="1.1.1.205" evidence="4"/>
<dbReference type="AlphaFoldDB" id="A0A5C5VA95"/>
<keyword evidence="1 2" id="KW-0129">CBS domain</keyword>
<gene>
    <name evidence="4" type="primary">guaB_1</name>
    <name evidence="4" type="ORF">KOR34_03800</name>
</gene>
<dbReference type="EMBL" id="SIHJ01000001">
    <property type="protein sequence ID" value="TWT35488.1"/>
    <property type="molecule type" value="Genomic_DNA"/>
</dbReference>
<dbReference type="RefSeq" id="WP_146561703.1">
    <property type="nucleotide sequence ID" value="NZ_SIHJ01000001.1"/>
</dbReference>
<dbReference type="PANTHER" id="PTHR43080">
    <property type="entry name" value="CBS DOMAIN-CONTAINING PROTEIN CBSX3, MITOCHONDRIAL"/>
    <property type="match status" value="1"/>
</dbReference>
<dbReference type="Proteomes" id="UP000316714">
    <property type="component" value="Unassembled WGS sequence"/>
</dbReference>
<evidence type="ECO:0000256" key="1">
    <source>
        <dbReference type="ARBA" id="ARBA00023122"/>
    </source>
</evidence>
<dbReference type="InterPro" id="IPR000644">
    <property type="entry name" value="CBS_dom"/>
</dbReference>
<dbReference type="PANTHER" id="PTHR43080:SF2">
    <property type="entry name" value="CBS DOMAIN-CONTAINING PROTEIN"/>
    <property type="match status" value="1"/>
</dbReference>
<sequence>MLTAAQIMTSDVVTIAPNATIQDAIELLVHRRISGLPVVDPTGRLVGIITEFALLAMAYNQDVQNDPIEHHMTRDVLTVDASDAISHVTDVFILHRVRRLPVVQGGRLVGLLSRHDVLSALLSEQAPVCTA</sequence>
<evidence type="ECO:0000313" key="4">
    <source>
        <dbReference type="EMBL" id="TWT35488.1"/>
    </source>
</evidence>
<comment type="caution">
    <text evidence="4">The sequence shown here is derived from an EMBL/GenBank/DDBJ whole genome shotgun (WGS) entry which is preliminary data.</text>
</comment>
<dbReference type="Pfam" id="PF00571">
    <property type="entry name" value="CBS"/>
    <property type="match status" value="2"/>
</dbReference>
<dbReference type="InterPro" id="IPR051257">
    <property type="entry name" value="Diverse_CBS-Domain"/>
</dbReference>
<dbReference type="SMART" id="SM00116">
    <property type="entry name" value="CBS"/>
    <property type="match status" value="2"/>
</dbReference>
<dbReference type="Gene3D" id="3.10.580.10">
    <property type="entry name" value="CBS-domain"/>
    <property type="match status" value="2"/>
</dbReference>
<dbReference type="InterPro" id="IPR046342">
    <property type="entry name" value="CBS_dom_sf"/>
</dbReference>
<dbReference type="GO" id="GO:0003938">
    <property type="term" value="F:IMP dehydrogenase activity"/>
    <property type="evidence" value="ECO:0007669"/>
    <property type="project" value="UniProtKB-EC"/>
</dbReference>
<keyword evidence="5" id="KW-1185">Reference proteome</keyword>